<dbReference type="SUPFAM" id="SSF56601">
    <property type="entry name" value="beta-lactamase/transpeptidase-like"/>
    <property type="match status" value="1"/>
</dbReference>
<protein>
    <submittedName>
        <fullName evidence="2">Serine hydrolase</fullName>
    </submittedName>
</protein>
<comment type="caution">
    <text evidence="2">The sequence shown here is derived from an EMBL/GenBank/DDBJ whole genome shotgun (WGS) entry which is preliminary data.</text>
</comment>
<dbReference type="RefSeq" id="WP_351974590.1">
    <property type="nucleotide sequence ID" value="NZ_JBEPBX010000001.1"/>
</dbReference>
<organism evidence="2 3">
    <name type="scientific">Streptomyces xantholiticus</name>
    <dbReference type="NCBI Taxonomy" id="68285"/>
    <lineage>
        <taxon>Bacteria</taxon>
        <taxon>Bacillati</taxon>
        <taxon>Actinomycetota</taxon>
        <taxon>Actinomycetes</taxon>
        <taxon>Kitasatosporales</taxon>
        <taxon>Streptomycetaceae</taxon>
        <taxon>Streptomyces</taxon>
    </lineage>
</organism>
<proteinExistence type="predicted"/>
<evidence type="ECO:0000313" key="2">
    <source>
        <dbReference type="EMBL" id="MER6612119.1"/>
    </source>
</evidence>
<dbReference type="Proteomes" id="UP001445472">
    <property type="component" value="Unassembled WGS sequence"/>
</dbReference>
<dbReference type="GO" id="GO:0016787">
    <property type="term" value="F:hydrolase activity"/>
    <property type="evidence" value="ECO:0007669"/>
    <property type="project" value="UniProtKB-KW"/>
</dbReference>
<dbReference type="EMBL" id="JBEPBX010000001">
    <property type="protein sequence ID" value="MER6612119.1"/>
    <property type="molecule type" value="Genomic_DNA"/>
</dbReference>
<dbReference type="Pfam" id="PF13354">
    <property type="entry name" value="Beta-lactamase2"/>
    <property type="match status" value="1"/>
</dbReference>
<dbReference type="PANTHER" id="PTHR35333">
    <property type="entry name" value="BETA-LACTAMASE"/>
    <property type="match status" value="1"/>
</dbReference>
<dbReference type="InterPro" id="IPR045155">
    <property type="entry name" value="Beta-lactam_cat"/>
</dbReference>
<dbReference type="InterPro" id="IPR012338">
    <property type="entry name" value="Beta-lactam/transpept-like"/>
</dbReference>
<dbReference type="Gene3D" id="3.40.710.10">
    <property type="entry name" value="DD-peptidase/beta-lactamase superfamily"/>
    <property type="match status" value="1"/>
</dbReference>
<dbReference type="PANTHER" id="PTHR35333:SF3">
    <property type="entry name" value="BETA-LACTAMASE-TYPE TRANSPEPTIDASE FOLD CONTAINING PROTEIN"/>
    <property type="match status" value="1"/>
</dbReference>
<dbReference type="InterPro" id="IPR000871">
    <property type="entry name" value="Beta-lactam_class-A"/>
</dbReference>
<reference evidence="2 3" key="1">
    <citation type="submission" date="2024-06" db="EMBL/GenBank/DDBJ databases">
        <title>The Natural Products Discovery Center: Release of the First 8490 Sequenced Strains for Exploring Actinobacteria Biosynthetic Diversity.</title>
        <authorList>
            <person name="Kalkreuter E."/>
            <person name="Kautsar S.A."/>
            <person name="Yang D."/>
            <person name="Bader C.D."/>
            <person name="Teijaro C.N."/>
            <person name="Fluegel L."/>
            <person name="Davis C.M."/>
            <person name="Simpson J.R."/>
            <person name="Lauterbach L."/>
            <person name="Steele A.D."/>
            <person name="Gui C."/>
            <person name="Meng S."/>
            <person name="Li G."/>
            <person name="Viehrig K."/>
            <person name="Ye F."/>
            <person name="Su P."/>
            <person name="Kiefer A.F."/>
            <person name="Nichols A."/>
            <person name="Cepeda A.J."/>
            <person name="Yan W."/>
            <person name="Fan B."/>
            <person name="Jiang Y."/>
            <person name="Adhikari A."/>
            <person name="Zheng C.-J."/>
            <person name="Schuster L."/>
            <person name="Cowan T.M."/>
            <person name="Smanski M.J."/>
            <person name="Chevrette M.G."/>
            <person name="De Carvalho L.P.S."/>
            <person name="Shen B."/>
        </authorList>
    </citation>
    <scope>NUCLEOTIDE SEQUENCE [LARGE SCALE GENOMIC DNA]</scope>
    <source>
        <strain evidence="2 3">NPDC000837</strain>
    </source>
</reference>
<gene>
    <name evidence="2" type="ORF">ABT276_01620</name>
</gene>
<evidence type="ECO:0000259" key="1">
    <source>
        <dbReference type="Pfam" id="PF13354"/>
    </source>
</evidence>
<evidence type="ECO:0000313" key="3">
    <source>
        <dbReference type="Proteomes" id="UP001445472"/>
    </source>
</evidence>
<name>A0ABV1UMT5_9ACTN</name>
<keyword evidence="2" id="KW-0378">Hydrolase</keyword>
<sequence>MQRLMGGVIECASKKPRLAHALTRDIARALAGRTSRASIALYDRTTRTSCAYRADKHYDSASIVKPIVLGALLHATGGDLSEEEQDLARKMIVNSDNQSTYVLWDMIGPDGIQDFLDEAGMTNTAVDEAGFMGLTQVTARDQAILLELLTGEDDAVLDEEERAYVLELMRDVQEDQRWGAPAGAPSDADVQVKNGWLQRSEENLMNPWDRGDWKVHSMSAITGRAYDYGLVVLTENNRVPEDEHPEVGWGYGMDTIESVAKAIHRNLYPGR</sequence>
<accession>A0ABV1UMT5</accession>
<feature type="domain" description="Beta-lactamase class A catalytic" evidence="1">
    <location>
        <begin position="85"/>
        <end position="200"/>
    </location>
</feature>
<keyword evidence="3" id="KW-1185">Reference proteome</keyword>